<dbReference type="GO" id="GO:0016887">
    <property type="term" value="F:ATP hydrolysis activity"/>
    <property type="evidence" value="ECO:0007669"/>
    <property type="project" value="InterPro"/>
</dbReference>
<evidence type="ECO:0000313" key="6">
    <source>
        <dbReference type="Proteomes" id="UP000467700"/>
    </source>
</evidence>
<evidence type="ECO:0000313" key="5">
    <source>
        <dbReference type="EMBL" id="CAA7271691.1"/>
    </source>
</evidence>
<feature type="compositionally biased region" description="Low complexity" evidence="3">
    <location>
        <begin position="239"/>
        <end position="251"/>
    </location>
</feature>
<organism evidence="5 6">
    <name type="scientific">Cyclocybe aegerita</name>
    <name type="common">Black poplar mushroom</name>
    <name type="synonym">Agrocybe aegerita</name>
    <dbReference type="NCBI Taxonomy" id="1973307"/>
    <lineage>
        <taxon>Eukaryota</taxon>
        <taxon>Fungi</taxon>
        <taxon>Dikarya</taxon>
        <taxon>Basidiomycota</taxon>
        <taxon>Agaricomycotina</taxon>
        <taxon>Agaricomycetes</taxon>
        <taxon>Agaricomycetidae</taxon>
        <taxon>Agaricales</taxon>
        <taxon>Agaricineae</taxon>
        <taxon>Bolbitiaceae</taxon>
        <taxon>Cyclocybe</taxon>
    </lineage>
</organism>
<dbReference type="AlphaFoldDB" id="A0A8S0WK69"/>
<dbReference type="SMART" id="SM00382">
    <property type="entry name" value="AAA"/>
    <property type="match status" value="1"/>
</dbReference>
<dbReference type="GO" id="GO:0005524">
    <property type="term" value="F:ATP binding"/>
    <property type="evidence" value="ECO:0007669"/>
    <property type="project" value="UniProtKB-KW"/>
</dbReference>
<dbReference type="PANTHER" id="PTHR43119:SF1">
    <property type="entry name" value="ABC TRANSPORTER DOMAIN-CONTAINING PROTEIN"/>
    <property type="match status" value="1"/>
</dbReference>
<dbReference type="InterPro" id="IPR027417">
    <property type="entry name" value="P-loop_NTPase"/>
</dbReference>
<keyword evidence="1" id="KW-0547">Nucleotide-binding</keyword>
<dbReference type="Proteomes" id="UP000467700">
    <property type="component" value="Unassembled WGS sequence"/>
</dbReference>
<dbReference type="EMBL" id="CACVBS010000112">
    <property type="protein sequence ID" value="CAA7271691.1"/>
    <property type="molecule type" value="Genomic_DNA"/>
</dbReference>
<evidence type="ECO:0000256" key="2">
    <source>
        <dbReference type="ARBA" id="ARBA00022840"/>
    </source>
</evidence>
<keyword evidence="6" id="KW-1185">Reference proteome</keyword>
<evidence type="ECO:0000259" key="4">
    <source>
        <dbReference type="PROSITE" id="PS50893"/>
    </source>
</evidence>
<dbReference type="PANTHER" id="PTHR43119">
    <property type="entry name" value="ABC TRANSPORT PROTEIN ATP-BINDING COMPONENT-RELATED"/>
    <property type="match status" value="1"/>
</dbReference>
<dbReference type="OrthoDB" id="6593433at2759"/>
<keyword evidence="2" id="KW-0067">ATP-binding</keyword>
<dbReference type="InterPro" id="IPR003593">
    <property type="entry name" value="AAA+_ATPase"/>
</dbReference>
<reference evidence="5 6" key="1">
    <citation type="submission" date="2020-01" db="EMBL/GenBank/DDBJ databases">
        <authorList>
            <person name="Gupta K D."/>
        </authorList>
    </citation>
    <scope>NUCLEOTIDE SEQUENCE [LARGE SCALE GENOMIC DNA]</scope>
</reference>
<evidence type="ECO:0000256" key="1">
    <source>
        <dbReference type="ARBA" id="ARBA00022741"/>
    </source>
</evidence>
<proteinExistence type="predicted"/>
<dbReference type="PROSITE" id="PS50893">
    <property type="entry name" value="ABC_TRANSPORTER_2"/>
    <property type="match status" value="1"/>
</dbReference>
<accession>A0A8S0WK69</accession>
<comment type="caution">
    <text evidence="5">The sequence shown here is derived from an EMBL/GenBank/DDBJ whole genome shotgun (WGS) entry which is preliminary data.</text>
</comment>
<name>A0A8S0WK69_CYCAE</name>
<dbReference type="Gene3D" id="3.40.50.300">
    <property type="entry name" value="P-loop containing nucleotide triphosphate hydrolases"/>
    <property type="match status" value="1"/>
</dbReference>
<protein>
    <recommendedName>
        <fullName evidence="4">ABC transporter domain-containing protein</fullName>
    </recommendedName>
</protein>
<sequence>MPPLLELCNIACYLEKGSNIFSDINFTVNEGDILVLQGRSGSGKSTLLKCIAHLVMHSGETLYRGKTAQAIGIPSYRTRILYVPQRPALLPGSPRDFLVSITNLRAHKAIVCDTLDGSADVVLQRAYEIGEEWGIDRELWARGWINLSGGEGQRILLASAVALNTAEVLLLDEPTSALDSETSALVERTLTEKVRSGDTTLKSLVWITHSPEQSRRVGTRFIYLSAGGCYESDDPSPIPSSHTPSIIHSRSMTISSTA</sequence>
<feature type="domain" description="ABC transporter" evidence="4">
    <location>
        <begin position="5"/>
        <end position="251"/>
    </location>
</feature>
<evidence type="ECO:0000256" key="3">
    <source>
        <dbReference type="SAM" id="MobiDB-lite"/>
    </source>
</evidence>
<feature type="region of interest" description="Disordered" evidence="3">
    <location>
        <begin position="233"/>
        <end position="258"/>
    </location>
</feature>
<dbReference type="SUPFAM" id="SSF52540">
    <property type="entry name" value="P-loop containing nucleoside triphosphate hydrolases"/>
    <property type="match status" value="1"/>
</dbReference>
<dbReference type="Pfam" id="PF00005">
    <property type="entry name" value="ABC_tran"/>
    <property type="match status" value="1"/>
</dbReference>
<gene>
    <name evidence="5" type="ORF">AAE3_LOCUS14049</name>
</gene>
<dbReference type="InterPro" id="IPR003439">
    <property type="entry name" value="ABC_transporter-like_ATP-bd"/>
</dbReference>